<dbReference type="InterPro" id="IPR043561">
    <property type="entry name" value="LHW-like"/>
</dbReference>
<dbReference type="PANTHER" id="PTHR46196">
    <property type="entry name" value="TRANSCRIPTION FACTOR BHLH155-LIKE ISOFORM X1-RELATED"/>
    <property type="match status" value="1"/>
</dbReference>
<protein>
    <recommendedName>
        <fullName evidence="3">Transcription factor MYC/MYB N-terminal domain-containing protein</fullName>
    </recommendedName>
</protein>
<dbReference type="Proteomes" id="UP000886595">
    <property type="component" value="Unassembled WGS sequence"/>
</dbReference>
<dbReference type="Pfam" id="PF14215">
    <property type="entry name" value="bHLH-MYC_N"/>
    <property type="match status" value="1"/>
</dbReference>
<keyword evidence="1" id="KW-0805">Transcription regulation</keyword>
<dbReference type="PANTHER" id="PTHR46196:SF1">
    <property type="entry name" value="TRANSCRIPTION FACTOR EMB1444-RELATED"/>
    <property type="match status" value="1"/>
</dbReference>
<evidence type="ECO:0000313" key="4">
    <source>
        <dbReference type="EMBL" id="KAG2330375.1"/>
    </source>
</evidence>
<reference evidence="4 5" key="1">
    <citation type="submission" date="2020-02" db="EMBL/GenBank/DDBJ databases">
        <authorList>
            <person name="Ma Q."/>
            <person name="Huang Y."/>
            <person name="Song X."/>
            <person name="Pei D."/>
        </authorList>
    </citation>
    <scope>NUCLEOTIDE SEQUENCE [LARGE SCALE GENOMIC DNA]</scope>
    <source>
        <strain evidence="4">Sxm20200214</strain>
        <tissue evidence="4">Leaf</tissue>
    </source>
</reference>
<comment type="caution">
    <text evidence="4">The sequence shown here is derived from an EMBL/GenBank/DDBJ whole genome shotgun (WGS) entry which is preliminary data.</text>
</comment>
<accession>A0A8X7WKE4</accession>
<evidence type="ECO:0000256" key="2">
    <source>
        <dbReference type="ARBA" id="ARBA00023163"/>
    </source>
</evidence>
<evidence type="ECO:0000259" key="3">
    <source>
        <dbReference type="Pfam" id="PF14215"/>
    </source>
</evidence>
<keyword evidence="2" id="KW-0804">Transcription</keyword>
<sequence>MHRAHDFLGLAVAKMAYHVYSLGEGIVGQVAVSGGHRWVFPEYNGNCHSASEFHNVWESQISAGVKTILVVAVGPCGVVQLGSLRKVGSYNWTHCTYERIQSY</sequence>
<dbReference type="AlphaFoldDB" id="A0A8X7WKE4"/>
<gene>
    <name evidence="4" type="ORF">Bca52824_001555</name>
</gene>
<dbReference type="InterPro" id="IPR025610">
    <property type="entry name" value="MYC/MYB_N"/>
</dbReference>
<dbReference type="GO" id="GO:0003700">
    <property type="term" value="F:DNA-binding transcription factor activity"/>
    <property type="evidence" value="ECO:0007669"/>
    <property type="project" value="InterPro"/>
</dbReference>
<keyword evidence="5" id="KW-1185">Reference proteome</keyword>
<proteinExistence type="predicted"/>
<organism evidence="4 5">
    <name type="scientific">Brassica carinata</name>
    <name type="common">Ethiopian mustard</name>
    <name type="synonym">Abyssinian cabbage</name>
    <dbReference type="NCBI Taxonomy" id="52824"/>
    <lineage>
        <taxon>Eukaryota</taxon>
        <taxon>Viridiplantae</taxon>
        <taxon>Streptophyta</taxon>
        <taxon>Embryophyta</taxon>
        <taxon>Tracheophyta</taxon>
        <taxon>Spermatophyta</taxon>
        <taxon>Magnoliopsida</taxon>
        <taxon>eudicotyledons</taxon>
        <taxon>Gunneridae</taxon>
        <taxon>Pentapetalae</taxon>
        <taxon>rosids</taxon>
        <taxon>malvids</taxon>
        <taxon>Brassicales</taxon>
        <taxon>Brassicaceae</taxon>
        <taxon>Brassiceae</taxon>
        <taxon>Brassica</taxon>
    </lineage>
</organism>
<evidence type="ECO:0000313" key="5">
    <source>
        <dbReference type="Proteomes" id="UP000886595"/>
    </source>
</evidence>
<feature type="domain" description="Transcription factor MYC/MYB N-terminal" evidence="3">
    <location>
        <begin position="11"/>
        <end position="87"/>
    </location>
</feature>
<evidence type="ECO:0000256" key="1">
    <source>
        <dbReference type="ARBA" id="ARBA00023015"/>
    </source>
</evidence>
<dbReference type="OrthoDB" id="778365at2759"/>
<name>A0A8X7WKE4_BRACI</name>
<dbReference type="EMBL" id="JAAMPC010000001">
    <property type="protein sequence ID" value="KAG2330375.1"/>
    <property type="molecule type" value="Genomic_DNA"/>
</dbReference>